<dbReference type="Pfam" id="PF13302">
    <property type="entry name" value="Acetyltransf_3"/>
    <property type="match status" value="1"/>
</dbReference>
<evidence type="ECO:0000256" key="1">
    <source>
        <dbReference type="ARBA" id="ARBA00009342"/>
    </source>
</evidence>
<comment type="caution">
    <text evidence="5">The sequence shown here is derived from an EMBL/GenBank/DDBJ whole genome shotgun (WGS) entry which is preliminary data.</text>
</comment>
<evidence type="ECO:0000313" key="6">
    <source>
        <dbReference type="Proteomes" id="UP000235965"/>
    </source>
</evidence>
<dbReference type="AlphaFoldDB" id="A0A2J7Q7X9"/>
<dbReference type="OrthoDB" id="5043642at2759"/>
<keyword evidence="6" id="KW-1185">Reference proteome</keyword>
<dbReference type="Gene3D" id="3.40.630.30">
    <property type="match status" value="1"/>
</dbReference>
<proteinExistence type="inferred from homology"/>
<sequence length="206" mass="23959">MRKNSNTRIVGKHVILVPYKTEHVPKYHGWMKSPELQQLTASEPLSLEEEYEMQSSWLMDEDKCTFIILEKSAFENTGDEIGAMIGDTNLFFFQSEDCMKLAEAEIMIAENSARRKRRGWEAMLLMLRYGCEELAIEKFQAKISCVNEKSILMFQKMGFVKISESAVFKEVTLEKCVNETWRHWLMAETQGSQYIQTGEEEDIKSE</sequence>
<dbReference type="GO" id="GO:0008080">
    <property type="term" value="F:N-acetyltransferase activity"/>
    <property type="evidence" value="ECO:0007669"/>
    <property type="project" value="InterPro"/>
</dbReference>
<dbReference type="Proteomes" id="UP000235965">
    <property type="component" value="Unassembled WGS sequence"/>
</dbReference>
<evidence type="ECO:0000313" key="5">
    <source>
        <dbReference type="EMBL" id="PNF24691.1"/>
    </source>
</evidence>
<keyword evidence="3" id="KW-0012">Acyltransferase</keyword>
<accession>A0A2J7Q7X9</accession>
<dbReference type="InterPro" id="IPR000182">
    <property type="entry name" value="GNAT_dom"/>
</dbReference>
<comment type="similarity">
    <text evidence="1">Belongs to the acetyltransferase family. GNAT subfamily.</text>
</comment>
<feature type="domain" description="N-acetyltransferase" evidence="4">
    <location>
        <begin position="14"/>
        <end position="160"/>
    </location>
</feature>
<evidence type="ECO:0000256" key="3">
    <source>
        <dbReference type="ARBA" id="ARBA00023315"/>
    </source>
</evidence>
<dbReference type="EMBL" id="NEVH01017000">
    <property type="protein sequence ID" value="PNF24691.1"/>
    <property type="molecule type" value="Genomic_DNA"/>
</dbReference>
<name>A0A2J7Q7X9_9NEOP</name>
<dbReference type="InterPro" id="IPR039135">
    <property type="entry name" value="NAT9-like"/>
</dbReference>
<protein>
    <submittedName>
        <fullName evidence="5">N-acetyltransferase 9-like protein</fullName>
    </submittedName>
</protein>
<organism evidence="5 6">
    <name type="scientific">Cryptotermes secundus</name>
    <dbReference type="NCBI Taxonomy" id="105785"/>
    <lineage>
        <taxon>Eukaryota</taxon>
        <taxon>Metazoa</taxon>
        <taxon>Ecdysozoa</taxon>
        <taxon>Arthropoda</taxon>
        <taxon>Hexapoda</taxon>
        <taxon>Insecta</taxon>
        <taxon>Pterygota</taxon>
        <taxon>Neoptera</taxon>
        <taxon>Polyneoptera</taxon>
        <taxon>Dictyoptera</taxon>
        <taxon>Blattodea</taxon>
        <taxon>Blattoidea</taxon>
        <taxon>Termitoidae</taxon>
        <taxon>Kalotermitidae</taxon>
        <taxon>Cryptotermitinae</taxon>
        <taxon>Cryptotermes</taxon>
    </lineage>
</organism>
<reference evidence="5 6" key="1">
    <citation type="submission" date="2017-12" db="EMBL/GenBank/DDBJ databases">
        <title>Hemimetabolous genomes reveal molecular basis of termite eusociality.</title>
        <authorList>
            <person name="Harrison M.C."/>
            <person name="Jongepier E."/>
            <person name="Robertson H.M."/>
            <person name="Arning N."/>
            <person name="Bitard-Feildel T."/>
            <person name="Chao H."/>
            <person name="Childers C.P."/>
            <person name="Dinh H."/>
            <person name="Doddapaneni H."/>
            <person name="Dugan S."/>
            <person name="Gowin J."/>
            <person name="Greiner C."/>
            <person name="Han Y."/>
            <person name="Hu H."/>
            <person name="Hughes D.S.T."/>
            <person name="Huylmans A.-K."/>
            <person name="Kemena C."/>
            <person name="Kremer L.P.M."/>
            <person name="Lee S.L."/>
            <person name="Lopez-Ezquerra A."/>
            <person name="Mallet L."/>
            <person name="Monroy-Kuhn J.M."/>
            <person name="Moser A."/>
            <person name="Murali S.C."/>
            <person name="Muzny D.M."/>
            <person name="Otani S."/>
            <person name="Piulachs M.-D."/>
            <person name="Poelchau M."/>
            <person name="Qu J."/>
            <person name="Schaub F."/>
            <person name="Wada-Katsumata A."/>
            <person name="Worley K.C."/>
            <person name="Xie Q."/>
            <person name="Ylla G."/>
            <person name="Poulsen M."/>
            <person name="Gibbs R.A."/>
            <person name="Schal C."/>
            <person name="Richards S."/>
            <person name="Belles X."/>
            <person name="Korb J."/>
            <person name="Bornberg-Bauer E."/>
        </authorList>
    </citation>
    <scope>NUCLEOTIDE SEQUENCE [LARGE SCALE GENOMIC DNA]</scope>
    <source>
        <tissue evidence="5">Whole body</tissue>
    </source>
</reference>
<dbReference type="PANTHER" id="PTHR13256:SF16">
    <property type="entry name" value="ALPHA_BETA-TUBULIN-N-ACETYLTRANSFERASE 9"/>
    <property type="match status" value="1"/>
</dbReference>
<evidence type="ECO:0000256" key="2">
    <source>
        <dbReference type="ARBA" id="ARBA00022679"/>
    </source>
</evidence>
<dbReference type="SUPFAM" id="SSF55729">
    <property type="entry name" value="Acyl-CoA N-acyltransferases (Nat)"/>
    <property type="match status" value="1"/>
</dbReference>
<dbReference type="FunFam" id="3.40.630.30:FF:000132">
    <property type="entry name" value="N-acetyltransferase 9-like protein"/>
    <property type="match status" value="1"/>
</dbReference>
<keyword evidence="2 5" id="KW-0808">Transferase</keyword>
<dbReference type="PANTHER" id="PTHR13256">
    <property type="entry name" value="N-ACETYLTRANSFERASE 9"/>
    <property type="match status" value="1"/>
</dbReference>
<gene>
    <name evidence="5" type="ORF">B7P43_G17563</name>
</gene>
<evidence type="ECO:0000259" key="4">
    <source>
        <dbReference type="Pfam" id="PF13302"/>
    </source>
</evidence>
<dbReference type="InterPro" id="IPR016181">
    <property type="entry name" value="Acyl_CoA_acyltransferase"/>
</dbReference>